<protein>
    <submittedName>
        <fullName evidence="1">Uncharacterized protein</fullName>
    </submittedName>
</protein>
<dbReference type="Proteomes" id="UP001482620">
    <property type="component" value="Unassembled WGS sequence"/>
</dbReference>
<organism evidence="1 2">
    <name type="scientific">Ilyodon furcidens</name>
    <name type="common">goldbreast splitfin</name>
    <dbReference type="NCBI Taxonomy" id="33524"/>
    <lineage>
        <taxon>Eukaryota</taxon>
        <taxon>Metazoa</taxon>
        <taxon>Chordata</taxon>
        <taxon>Craniata</taxon>
        <taxon>Vertebrata</taxon>
        <taxon>Euteleostomi</taxon>
        <taxon>Actinopterygii</taxon>
        <taxon>Neopterygii</taxon>
        <taxon>Teleostei</taxon>
        <taxon>Neoteleostei</taxon>
        <taxon>Acanthomorphata</taxon>
        <taxon>Ovalentaria</taxon>
        <taxon>Atherinomorphae</taxon>
        <taxon>Cyprinodontiformes</taxon>
        <taxon>Goodeidae</taxon>
        <taxon>Ilyodon</taxon>
    </lineage>
</organism>
<sequence>MGGAVCLKPGEKAFEVGGEGSMALASHLHVPLDGGSSVLYPCQAEEQTLWVNLSTLFSYFSWDVIQFFW</sequence>
<evidence type="ECO:0000313" key="2">
    <source>
        <dbReference type="Proteomes" id="UP001482620"/>
    </source>
</evidence>
<comment type="caution">
    <text evidence="1">The sequence shown here is derived from an EMBL/GenBank/DDBJ whole genome shotgun (WGS) entry which is preliminary data.</text>
</comment>
<proteinExistence type="predicted"/>
<dbReference type="EMBL" id="JAHRIQ010012225">
    <property type="protein sequence ID" value="MEQ2224614.1"/>
    <property type="molecule type" value="Genomic_DNA"/>
</dbReference>
<reference evidence="1 2" key="1">
    <citation type="submission" date="2021-06" db="EMBL/GenBank/DDBJ databases">
        <authorList>
            <person name="Palmer J.M."/>
        </authorList>
    </citation>
    <scope>NUCLEOTIDE SEQUENCE [LARGE SCALE GENOMIC DNA]</scope>
    <source>
        <strain evidence="2">if_2019</strain>
        <tissue evidence="1">Muscle</tissue>
    </source>
</reference>
<evidence type="ECO:0000313" key="1">
    <source>
        <dbReference type="EMBL" id="MEQ2224614.1"/>
    </source>
</evidence>
<accession>A0ABV0SVQ8</accession>
<gene>
    <name evidence="1" type="ORF">ILYODFUR_009248</name>
</gene>
<keyword evidence="2" id="KW-1185">Reference proteome</keyword>
<name>A0ABV0SVQ8_9TELE</name>